<dbReference type="Proteomes" id="UP001324115">
    <property type="component" value="Unassembled WGS sequence"/>
</dbReference>
<dbReference type="InterPro" id="IPR042197">
    <property type="entry name" value="Apaf_helical"/>
</dbReference>
<keyword evidence="3" id="KW-0611">Plant defense</keyword>
<keyword evidence="1" id="KW-0433">Leucine-rich repeat</keyword>
<evidence type="ECO:0000256" key="3">
    <source>
        <dbReference type="ARBA" id="ARBA00022821"/>
    </source>
</evidence>
<evidence type="ECO:0000256" key="1">
    <source>
        <dbReference type="ARBA" id="ARBA00022614"/>
    </source>
</evidence>
<dbReference type="Pfam" id="PF23286">
    <property type="entry name" value="LRR_13"/>
    <property type="match status" value="1"/>
</dbReference>
<dbReference type="SMART" id="SM00255">
    <property type="entry name" value="TIR"/>
    <property type="match status" value="1"/>
</dbReference>
<dbReference type="InterPro" id="IPR058546">
    <property type="entry name" value="RPS4B/Roq1-like_LRR"/>
</dbReference>
<proteinExistence type="predicted"/>
<dbReference type="PANTHER" id="PTHR11017:SF570">
    <property type="entry name" value="DISEASE RESISTANCE PROTEIN (TIR-NBS CLASS)-RELATED"/>
    <property type="match status" value="1"/>
</dbReference>
<dbReference type="InterPro" id="IPR027417">
    <property type="entry name" value="P-loop_NTPase"/>
</dbReference>
<dbReference type="Gene3D" id="3.40.50.10140">
    <property type="entry name" value="Toll/interleukin-1 receptor homology (TIR) domain"/>
    <property type="match status" value="1"/>
</dbReference>
<dbReference type="PROSITE" id="PS50104">
    <property type="entry name" value="TIR"/>
    <property type="match status" value="1"/>
</dbReference>
<evidence type="ECO:0000256" key="4">
    <source>
        <dbReference type="ARBA" id="ARBA00023027"/>
    </source>
</evidence>
<dbReference type="GO" id="GO:0007165">
    <property type="term" value="P:signal transduction"/>
    <property type="evidence" value="ECO:0007669"/>
    <property type="project" value="InterPro"/>
</dbReference>
<dbReference type="InterPro" id="IPR035897">
    <property type="entry name" value="Toll_tir_struct_dom_sf"/>
</dbReference>
<keyword evidence="2" id="KW-0677">Repeat</keyword>
<dbReference type="Gene3D" id="3.80.10.10">
    <property type="entry name" value="Ribonuclease Inhibitor"/>
    <property type="match status" value="2"/>
</dbReference>
<dbReference type="EMBL" id="JAXUIC010000264">
    <property type="protein sequence ID" value="KAK4546001.1"/>
    <property type="molecule type" value="Genomic_DNA"/>
</dbReference>
<dbReference type="PRINTS" id="PR00364">
    <property type="entry name" value="DISEASERSIST"/>
</dbReference>
<gene>
    <name evidence="6" type="ORF">RGQ29_032904</name>
</gene>
<evidence type="ECO:0000313" key="6">
    <source>
        <dbReference type="EMBL" id="KAK4546001.1"/>
    </source>
</evidence>
<dbReference type="GO" id="GO:0043531">
    <property type="term" value="F:ADP binding"/>
    <property type="evidence" value="ECO:0007669"/>
    <property type="project" value="InterPro"/>
</dbReference>
<dbReference type="Pfam" id="PF23282">
    <property type="entry name" value="WHD_ROQ1"/>
    <property type="match status" value="1"/>
</dbReference>
<dbReference type="SUPFAM" id="SSF52540">
    <property type="entry name" value="P-loop containing nucleoside triphosphate hydrolases"/>
    <property type="match status" value="1"/>
</dbReference>
<dbReference type="InterPro" id="IPR044974">
    <property type="entry name" value="Disease_R_plants"/>
</dbReference>
<dbReference type="InterPro" id="IPR036390">
    <property type="entry name" value="WH_DNA-bd_sf"/>
</dbReference>
<dbReference type="InterPro" id="IPR032675">
    <property type="entry name" value="LRR_dom_sf"/>
</dbReference>
<sequence>MALLPHEGSSLISSTHQWNYDVFLSFRGEDTRYGFMSHLYQVLCDKGFNTFIDDNLQKGEEISAELLKTIESSMILIIVFSENYASSTWCLDELVKILECKNNCKLVLPIFYKVDPSEVRKQEGKFGIALAKHEEKLNSNMSKVQRWRVALNEAGSLSGLHYRDGNLESKFIQGIMEKISSTKLKCTRLFVAKYPVGVDTHAKAIEMLVDIESTDFRIVGIHGLGGIGKTTIAKAVYNRIVDHFERSCFLENVKEKSRTIDGIIQLQKTLLYEILEDKDLKVDNISKGINVIKERLCCKRILLILDDVDKLKQIENLLGKCNWFASRSKVIITTRDEHLLTILGKVCTTYKVKELDKHEALQLFEKHAFLGNKLEKDYYELANQVINYAKGLPLALVIIGSDLCGRSKLEWKSALDKYEKILNEDIQEILKISYDGLEGTEQDIFLDIACFFKGWHKDLVVNILDACESYPNSGISRLVNKSLITIDQHDTFSMHDLIQQMGKEIVRRESPQILGKRSRLWHYKDAHEILTENKGSNKIRGIMLYSPKPVTVQFHNESFQRMENLKFLIVYNINICEALKYLPNELRFLQWGNYPFPLPSKYCPQKLVALEMPGSHIKLEKLFKQDFLFENLKRINLKSCEFIKRLPKLCTPNLEILDLSGCVNLVEIHESIGFLDKLKTWSLSYCERLKILPSNLMLKSLNSFDLVRCSKLEKFPNIHPEMKCLRDLDLQESGIRELPSSIGYLGGLTKLCLLYCPNLRDLPDTIYKLQQLQDLSIPTTRLRLTCNSFDSISGYGFLMMEHLDLEHCLNLNKLDFLMQPDYFPALKSISLSRTSIITIPESLGRFPRLGSLSIQNCKQLREILCLPKSIKCVDATDCFKLDLQSLLSQVEVIMGILPNTLWEGARTNLLINTDTGAEIPKWCNHQSVGNYISFWVGRKFPKIALCIALGQNESHQHVTVYFYINGCGNYVYLSSTFEENSNHLWLVPLCRSFLQNHLDDSYPSEQNHVELVYEIKPKRYHRRHCPSYKPRPQNPTVIKRWGVHVECICCSHISGISYFPFQSAKSSSVHDNSKPLPLLSLFPSSSASDMDRRNFNNEGDLGISIETTNIAFDAACRRDFDPDEFKLTLPPKAISSPQLQYDDPCWCQKTKYDSPGCVLVNAGGSSLVADGAELPLLLHRSPTSSGSAMGRGF</sequence>
<dbReference type="GO" id="GO:0006952">
    <property type="term" value="P:defense response"/>
    <property type="evidence" value="ECO:0007669"/>
    <property type="project" value="UniProtKB-KW"/>
</dbReference>
<evidence type="ECO:0000313" key="7">
    <source>
        <dbReference type="Proteomes" id="UP001324115"/>
    </source>
</evidence>
<dbReference type="InterPro" id="IPR000157">
    <property type="entry name" value="TIR_dom"/>
</dbReference>
<dbReference type="FunFam" id="3.40.50.10140:FF:000007">
    <property type="entry name" value="Disease resistance protein (TIR-NBS-LRR class)"/>
    <property type="match status" value="1"/>
</dbReference>
<dbReference type="InterPro" id="IPR058192">
    <property type="entry name" value="WHD_ROQ1-like"/>
</dbReference>
<dbReference type="Pfam" id="PF01582">
    <property type="entry name" value="TIR"/>
    <property type="match status" value="1"/>
</dbReference>
<feature type="domain" description="TIR" evidence="5">
    <location>
        <begin position="18"/>
        <end position="179"/>
    </location>
</feature>
<keyword evidence="4" id="KW-0520">NAD</keyword>
<dbReference type="Pfam" id="PF00931">
    <property type="entry name" value="NB-ARC"/>
    <property type="match status" value="1"/>
</dbReference>
<organism evidence="6 7">
    <name type="scientific">Quercus rubra</name>
    <name type="common">Northern red oak</name>
    <name type="synonym">Quercus borealis</name>
    <dbReference type="NCBI Taxonomy" id="3512"/>
    <lineage>
        <taxon>Eukaryota</taxon>
        <taxon>Viridiplantae</taxon>
        <taxon>Streptophyta</taxon>
        <taxon>Embryophyta</taxon>
        <taxon>Tracheophyta</taxon>
        <taxon>Spermatophyta</taxon>
        <taxon>Magnoliopsida</taxon>
        <taxon>eudicotyledons</taxon>
        <taxon>Gunneridae</taxon>
        <taxon>Pentapetalae</taxon>
        <taxon>rosids</taxon>
        <taxon>fabids</taxon>
        <taxon>Fagales</taxon>
        <taxon>Fagaceae</taxon>
        <taxon>Quercus</taxon>
    </lineage>
</organism>
<protein>
    <recommendedName>
        <fullName evidence="5">TIR domain-containing protein</fullName>
    </recommendedName>
</protein>
<accession>A0AAN7HS90</accession>
<dbReference type="PANTHER" id="PTHR11017">
    <property type="entry name" value="LEUCINE-RICH REPEAT-CONTAINING PROTEIN"/>
    <property type="match status" value="1"/>
</dbReference>
<dbReference type="SUPFAM" id="SSF52058">
    <property type="entry name" value="L domain-like"/>
    <property type="match status" value="1"/>
</dbReference>
<comment type="caution">
    <text evidence="6">The sequence shown here is derived from an EMBL/GenBank/DDBJ whole genome shotgun (WGS) entry which is preliminary data.</text>
</comment>
<name>A0AAN7HS90_QUERU</name>
<dbReference type="InterPro" id="IPR002182">
    <property type="entry name" value="NB-ARC"/>
</dbReference>
<dbReference type="AlphaFoldDB" id="A0AAN7HS90"/>
<evidence type="ECO:0000259" key="5">
    <source>
        <dbReference type="PROSITE" id="PS50104"/>
    </source>
</evidence>
<evidence type="ECO:0000256" key="2">
    <source>
        <dbReference type="ARBA" id="ARBA00022737"/>
    </source>
</evidence>
<keyword evidence="7" id="KW-1185">Reference proteome</keyword>
<dbReference type="SUPFAM" id="SSF46785">
    <property type="entry name" value="Winged helix' DNA-binding domain"/>
    <property type="match status" value="1"/>
</dbReference>
<dbReference type="Gene3D" id="1.10.8.430">
    <property type="entry name" value="Helical domain of apoptotic protease-activating factors"/>
    <property type="match status" value="1"/>
</dbReference>
<dbReference type="SUPFAM" id="SSF52200">
    <property type="entry name" value="Toll/Interleukin receptor TIR domain"/>
    <property type="match status" value="1"/>
</dbReference>
<reference evidence="6 7" key="1">
    <citation type="journal article" date="2023" name="G3 (Bethesda)">
        <title>A haplotype-resolved chromosome-scale genome for Quercus rubra L. provides insights into the genetics of adaptive traits for red oak species.</title>
        <authorList>
            <person name="Kapoor B."/>
            <person name="Jenkins J."/>
            <person name="Schmutz J."/>
            <person name="Zhebentyayeva T."/>
            <person name="Kuelheim C."/>
            <person name="Coggeshall M."/>
            <person name="Heim C."/>
            <person name="Lasky J.R."/>
            <person name="Leites L."/>
            <person name="Islam-Faridi N."/>
            <person name="Romero-Severson J."/>
            <person name="DeLeo V.L."/>
            <person name="Lucas S.M."/>
            <person name="Lazic D."/>
            <person name="Gailing O."/>
            <person name="Carlson J."/>
            <person name="Staton M."/>
        </authorList>
    </citation>
    <scope>NUCLEOTIDE SEQUENCE [LARGE SCALE GENOMIC DNA]</scope>
    <source>
        <strain evidence="6">Pseudo-F2</strain>
    </source>
</reference>
<dbReference type="Gene3D" id="3.40.50.300">
    <property type="entry name" value="P-loop containing nucleotide triphosphate hydrolases"/>
    <property type="match status" value="1"/>
</dbReference>